<accession>A0A0J7L7I4</accession>
<evidence type="ECO:0000313" key="2">
    <source>
        <dbReference type="Proteomes" id="UP000036403"/>
    </source>
</evidence>
<dbReference type="STRING" id="67767.A0A0J7L7I4"/>
<gene>
    <name evidence="1" type="ORF">RF55_1167</name>
</gene>
<comment type="caution">
    <text evidence="1">The sequence shown here is derived from an EMBL/GenBank/DDBJ whole genome shotgun (WGS) entry which is preliminary data.</text>
</comment>
<dbReference type="InterPro" id="IPR042507">
    <property type="entry name" value="TBC1D19"/>
</dbReference>
<organism evidence="1 2">
    <name type="scientific">Lasius niger</name>
    <name type="common">Black garden ant</name>
    <dbReference type="NCBI Taxonomy" id="67767"/>
    <lineage>
        <taxon>Eukaryota</taxon>
        <taxon>Metazoa</taxon>
        <taxon>Ecdysozoa</taxon>
        <taxon>Arthropoda</taxon>
        <taxon>Hexapoda</taxon>
        <taxon>Insecta</taxon>
        <taxon>Pterygota</taxon>
        <taxon>Neoptera</taxon>
        <taxon>Endopterygota</taxon>
        <taxon>Hymenoptera</taxon>
        <taxon>Apocrita</taxon>
        <taxon>Aculeata</taxon>
        <taxon>Formicoidea</taxon>
        <taxon>Formicidae</taxon>
        <taxon>Formicinae</taxon>
        <taxon>Lasius</taxon>
        <taxon>Lasius</taxon>
    </lineage>
</organism>
<dbReference type="PANTHER" id="PTHR16110:SF1">
    <property type="entry name" value="TBC1 DOMAIN FAMILY MEMBER 19"/>
    <property type="match status" value="1"/>
</dbReference>
<dbReference type="PaxDb" id="67767-A0A0J7L7I4"/>
<dbReference type="PANTHER" id="PTHR16110">
    <property type="entry name" value="TBC1 DOMAIN FAMILY MEMBER 19"/>
    <property type="match status" value="1"/>
</dbReference>
<reference evidence="1 2" key="1">
    <citation type="submission" date="2015-04" db="EMBL/GenBank/DDBJ databases">
        <title>Lasius niger genome sequencing.</title>
        <authorList>
            <person name="Konorov E.A."/>
            <person name="Nikitin M.A."/>
            <person name="Kirill M.V."/>
            <person name="Chang P."/>
        </authorList>
    </citation>
    <scope>NUCLEOTIDE SEQUENCE [LARGE SCALE GENOMIC DNA]</scope>
    <source>
        <tissue evidence="1">Whole</tissue>
    </source>
</reference>
<proteinExistence type="predicted"/>
<protein>
    <submittedName>
        <fullName evidence="1">Tbc1 domain family member 19</fullName>
    </submittedName>
</protein>
<dbReference type="Proteomes" id="UP000036403">
    <property type="component" value="Unassembled WGS sequence"/>
</dbReference>
<sequence>MDEDIAKDASLDKTARKLTDDIQNMSNYRALYNEIQRLIASPVVDKDDFKNSLVTALKNNGLETEIRNTVFHWTRSRGSLHSRSVSHIQTADLSYLKKTQIQWERRIQKSLNSTCSELNIPLARIRLTADRDELAEKWNELSTYDIGKFILR</sequence>
<keyword evidence="2" id="KW-1185">Reference proteome</keyword>
<dbReference type="OrthoDB" id="10249775at2759"/>
<evidence type="ECO:0000313" key="1">
    <source>
        <dbReference type="EMBL" id="KMQ98497.1"/>
    </source>
</evidence>
<dbReference type="AlphaFoldDB" id="A0A0J7L7I4"/>
<name>A0A0J7L7I4_LASNI</name>
<dbReference type="EMBL" id="LBMM01000393">
    <property type="protein sequence ID" value="KMQ98497.1"/>
    <property type="molecule type" value="Genomic_DNA"/>
</dbReference>